<dbReference type="HOGENOM" id="CLU_029507_1_3_6"/>
<dbReference type="SUPFAM" id="SSF52833">
    <property type="entry name" value="Thioredoxin-like"/>
    <property type="match status" value="1"/>
</dbReference>
<dbReference type="CDD" id="cd00340">
    <property type="entry name" value="GSH_Peroxidase"/>
    <property type="match status" value="1"/>
</dbReference>
<dbReference type="InterPro" id="IPR029759">
    <property type="entry name" value="GPX_AS"/>
</dbReference>
<dbReference type="GO" id="GO:0004601">
    <property type="term" value="F:peroxidase activity"/>
    <property type="evidence" value="ECO:0007669"/>
    <property type="project" value="UniProtKB-KW"/>
</dbReference>
<dbReference type="AlphaFoldDB" id="J5KN83"/>
<dbReference type="PROSITE" id="PS00460">
    <property type="entry name" value="GLUTATHIONE_PEROXID_1"/>
    <property type="match status" value="1"/>
</dbReference>
<feature type="active site" evidence="4">
    <location>
        <position position="55"/>
    </location>
</feature>
<dbReference type="InterPro" id="IPR036249">
    <property type="entry name" value="Thioredoxin-like_sf"/>
</dbReference>
<dbReference type="Proteomes" id="UP000010116">
    <property type="component" value="Unassembled WGS sequence"/>
</dbReference>
<feature type="chain" id="PRO_5003784326" description="Glutathione peroxidase" evidence="6">
    <location>
        <begin position="19"/>
        <end position="176"/>
    </location>
</feature>
<protein>
    <recommendedName>
        <fullName evidence="5">Glutathione peroxidase</fullName>
    </recommendedName>
</protein>
<evidence type="ECO:0000256" key="4">
    <source>
        <dbReference type="PIRSR" id="PIRSR000303-1"/>
    </source>
</evidence>
<dbReference type="EMBL" id="JH611165">
    <property type="protein sequence ID" value="EJP73396.1"/>
    <property type="molecule type" value="Genomic_DNA"/>
</dbReference>
<comment type="similarity">
    <text evidence="1 5">Belongs to the glutathione peroxidase family.</text>
</comment>
<dbReference type="PRINTS" id="PR01011">
    <property type="entry name" value="GLUTPROXDASE"/>
</dbReference>
<reference evidence="7 8" key="1">
    <citation type="journal article" date="2012" name="ISME J.">
        <title>Genomic insights to SAR86, an abundant and uncultivated marine bacterial lineage.</title>
        <authorList>
            <person name="Dupont C.L."/>
            <person name="Rusch D.B."/>
            <person name="Yooseph S."/>
            <person name="Lombardo M.J."/>
            <person name="Richter R.A."/>
            <person name="Valas R."/>
            <person name="Novotny M."/>
            <person name="Yee-Greenbaum J."/>
            <person name="Selengut J.D."/>
            <person name="Haft D.H."/>
            <person name="Halpern A.L."/>
            <person name="Lasken R.S."/>
            <person name="Nealson K."/>
            <person name="Friedman R."/>
            <person name="Venter J.C."/>
        </authorList>
    </citation>
    <scope>NUCLEOTIDE SEQUENCE [LARGE SCALE GENOMIC DNA]</scope>
</reference>
<dbReference type="PROSITE" id="PS51355">
    <property type="entry name" value="GLUTATHIONE_PEROXID_3"/>
    <property type="match status" value="1"/>
</dbReference>
<sequence length="176" mass="20554">MKKFIFILFACISFQSHACPDLLDNEMRVLDSSNTQNLCEYEDNVILVVNVASRCGYTYQYEGLQSLYDNYKDSGLVVIGIPSRDFMQEYKNESDVAEFCSTEYGVDFPMYATTKVRGKKAHPFYKKLKKETGREPSWNFNKFLISRDANKVIYFDKKVKPESKELVQKIEYFLES</sequence>
<evidence type="ECO:0000256" key="2">
    <source>
        <dbReference type="ARBA" id="ARBA00022559"/>
    </source>
</evidence>
<gene>
    <name evidence="7" type="ORF">NT02SARS_0042</name>
</gene>
<evidence type="ECO:0000256" key="1">
    <source>
        <dbReference type="ARBA" id="ARBA00006926"/>
    </source>
</evidence>
<evidence type="ECO:0000313" key="7">
    <source>
        <dbReference type="EMBL" id="EJP73396.1"/>
    </source>
</evidence>
<dbReference type="PANTHER" id="PTHR11592">
    <property type="entry name" value="GLUTATHIONE PEROXIDASE"/>
    <property type="match status" value="1"/>
</dbReference>
<dbReference type="GO" id="GO:0034599">
    <property type="term" value="P:cellular response to oxidative stress"/>
    <property type="evidence" value="ECO:0007669"/>
    <property type="project" value="TreeGrafter"/>
</dbReference>
<dbReference type="PIRSF" id="PIRSF000303">
    <property type="entry name" value="Glutathion_perox"/>
    <property type="match status" value="1"/>
</dbReference>
<evidence type="ECO:0000313" key="8">
    <source>
        <dbReference type="Proteomes" id="UP000010116"/>
    </source>
</evidence>
<evidence type="ECO:0000256" key="5">
    <source>
        <dbReference type="RuleBase" id="RU000499"/>
    </source>
</evidence>
<organism evidence="7 8">
    <name type="scientific">SAR86 cluster bacterium SAR86B</name>
    <dbReference type="NCBI Taxonomy" id="1123867"/>
    <lineage>
        <taxon>Bacteria</taxon>
        <taxon>Pseudomonadati</taxon>
        <taxon>Pseudomonadota</taxon>
        <taxon>Gammaproteobacteria</taxon>
        <taxon>SAR86 cluster</taxon>
    </lineage>
</organism>
<proteinExistence type="inferred from homology"/>
<accession>J5KN83</accession>
<evidence type="ECO:0000256" key="3">
    <source>
        <dbReference type="ARBA" id="ARBA00023002"/>
    </source>
</evidence>
<keyword evidence="6" id="KW-0732">Signal</keyword>
<name>J5KN83_9GAMM</name>
<dbReference type="Pfam" id="PF00255">
    <property type="entry name" value="GSHPx"/>
    <property type="match status" value="1"/>
</dbReference>
<keyword evidence="2 5" id="KW-0575">Peroxidase</keyword>
<feature type="signal peptide" evidence="6">
    <location>
        <begin position="1"/>
        <end position="18"/>
    </location>
</feature>
<evidence type="ECO:0000256" key="6">
    <source>
        <dbReference type="SAM" id="SignalP"/>
    </source>
</evidence>
<dbReference type="PANTHER" id="PTHR11592:SF44">
    <property type="entry name" value="GLUTATHIONE PEROXIDASE"/>
    <property type="match status" value="1"/>
</dbReference>
<keyword evidence="3 5" id="KW-0560">Oxidoreductase</keyword>
<dbReference type="Gene3D" id="3.40.30.10">
    <property type="entry name" value="Glutaredoxin"/>
    <property type="match status" value="1"/>
</dbReference>
<dbReference type="InterPro" id="IPR000889">
    <property type="entry name" value="Glutathione_peroxidase"/>
</dbReference>